<evidence type="ECO:0000259" key="1">
    <source>
        <dbReference type="Pfam" id="PF03992"/>
    </source>
</evidence>
<evidence type="ECO:0000313" key="3">
    <source>
        <dbReference type="Proteomes" id="UP000034107"/>
    </source>
</evidence>
<evidence type="ECO:0000313" key="2">
    <source>
        <dbReference type="EMBL" id="KKU22433.1"/>
    </source>
</evidence>
<dbReference type="EMBL" id="LCLS01000002">
    <property type="protein sequence ID" value="KKU22433.1"/>
    <property type="molecule type" value="Genomic_DNA"/>
</dbReference>
<name>A0A0G1QX92_9BACT</name>
<reference evidence="2 3" key="1">
    <citation type="journal article" date="2015" name="Nature">
        <title>rRNA introns, odd ribosomes, and small enigmatic genomes across a large radiation of phyla.</title>
        <authorList>
            <person name="Brown C.T."/>
            <person name="Hug L.A."/>
            <person name="Thomas B.C."/>
            <person name="Sharon I."/>
            <person name="Castelle C.J."/>
            <person name="Singh A."/>
            <person name="Wilkins M.J."/>
            <person name="Williams K.H."/>
            <person name="Banfield J.F."/>
        </authorList>
    </citation>
    <scope>NUCLEOTIDE SEQUENCE [LARGE SCALE GENOMIC DNA]</scope>
</reference>
<dbReference type="InterPro" id="IPR011008">
    <property type="entry name" value="Dimeric_a/b-barrel"/>
</dbReference>
<dbReference type="AlphaFoldDB" id="A0A0G1QX92"/>
<proteinExistence type="predicted"/>
<gene>
    <name evidence="2" type="ORF">UX31_C0002G0006</name>
</gene>
<organism evidence="2 3">
    <name type="scientific">Candidatus Nomurabacteria bacterium GW2011_GWA1_46_11</name>
    <dbReference type="NCBI Taxonomy" id="1618732"/>
    <lineage>
        <taxon>Bacteria</taxon>
        <taxon>Candidatus Nomuraibacteriota</taxon>
    </lineage>
</organism>
<dbReference type="SUPFAM" id="SSF54909">
    <property type="entry name" value="Dimeric alpha+beta barrel"/>
    <property type="match status" value="1"/>
</dbReference>
<protein>
    <recommendedName>
        <fullName evidence="1">ABM domain-containing protein</fullName>
    </recommendedName>
</protein>
<dbReference type="Pfam" id="PF03992">
    <property type="entry name" value="ABM"/>
    <property type="match status" value="1"/>
</dbReference>
<sequence length="122" mass="13825">MYMNKKSSELLGIARFKIHEGKLEEFKRLSAECIEIARAKDNGTLQYDVYINEDKLEAVVIERYKDSEALIQHLANNRDAAKEIFLTGSISGELLGEPNAELKAMLEGSKEPRLFTTPFLSM</sequence>
<dbReference type="InterPro" id="IPR007138">
    <property type="entry name" value="ABM_dom"/>
</dbReference>
<feature type="domain" description="ABM" evidence="1">
    <location>
        <begin position="13"/>
        <end position="76"/>
    </location>
</feature>
<dbReference type="Proteomes" id="UP000034107">
    <property type="component" value="Unassembled WGS sequence"/>
</dbReference>
<accession>A0A0G1QX92</accession>
<dbReference type="Gene3D" id="3.30.70.100">
    <property type="match status" value="1"/>
</dbReference>
<comment type="caution">
    <text evidence="2">The sequence shown here is derived from an EMBL/GenBank/DDBJ whole genome shotgun (WGS) entry which is preliminary data.</text>
</comment>